<evidence type="ECO:0000313" key="2">
    <source>
        <dbReference type="EMBL" id="KAK0623461.1"/>
    </source>
</evidence>
<evidence type="ECO:0000256" key="1">
    <source>
        <dbReference type="SAM" id="MobiDB-lite"/>
    </source>
</evidence>
<dbReference type="Proteomes" id="UP001175000">
    <property type="component" value="Unassembled WGS sequence"/>
</dbReference>
<feature type="region of interest" description="Disordered" evidence="1">
    <location>
        <begin position="59"/>
        <end position="90"/>
    </location>
</feature>
<organism evidence="2 3">
    <name type="scientific">Immersiella caudata</name>
    <dbReference type="NCBI Taxonomy" id="314043"/>
    <lineage>
        <taxon>Eukaryota</taxon>
        <taxon>Fungi</taxon>
        <taxon>Dikarya</taxon>
        <taxon>Ascomycota</taxon>
        <taxon>Pezizomycotina</taxon>
        <taxon>Sordariomycetes</taxon>
        <taxon>Sordariomycetidae</taxon>
        <taxon>Sordariales</taxon>
        <taxon>Lasiosphaeriaceae</taxon>
        <taxon>Immersiella</taxon>
    </lineage>
</organism>
<sequence>MPYRARQFSLAVTRRSELCFHPLQVHPSTTGHNRIFQYVPIHTRSTTIWKHASYQDRTHSPHAPIITHPSHPNPDVSPIKPEQADGSPSPHCQNHMLEPVLKYINFAALKSDPGDTCACKHPCTWAKCTGPEDFALPAWALELRDGVKAEPDNVKTERGNKFEPKVMVGPGAVKVEGIKAEPGIKVENGVKFEVVKAGLPREEAQIPETRLWSVSGNYFCFSREKTPSFPRDSRNFPKEEIRSQLIFGIDTGISDPPGWTRWMGCRPLTS</sequence>
<protein>
    <submittedName>
        <fullName evidence="2">Uncharacterized protein</fullName>
    </submittedName>
</protein>
<comment type="caution">
    <text evidence="2">The sequence shown here is derived from an EMBL/GenBank/DDBJ whole genome shotgun (WGS) entry which is preliminary data.</text>
</comment>
<evidence type="ECO:0000313" key="3">
    <source>
        <dbReference type="Proteomes" id="UP001175000"/>
    </source>
</evidence>
<dbReference type="EMBL" id="JAULSU010000003">
    <property type="protein sequence ID" value="KAK0623461.1"/>
    <property type="molecule type" value="Genomic_DNA"/>
</dbReference>
<name>A0AA39WXM3_9PEZI</name>
<gene>
    <name evidence="2" type="ORF">B0T14DRAFT_179304</name>
</gene>
<reference evidence="2" key="1">
    <citation type="submission" date="2023-06" db="EMBL/GenBank/DDBJ databases">
        <title>Genome-scale phylogeny and comparative genomics of the fungal order Sordariales.</title>
        <authorList>
            <consortium name="Lawrence Berkeley National Laboratory"/>
            <person name="Hensen N."/>
            <person name="Bonometti L."/>
            <person name="Westerberg I."/>
            <person name="Brannstrom I.O."/>
            <person name="Guillou S."/>
            <person name="Cros-Aarteil S."/>
            <person name="Calhoun S."/>
            <person name="Haridas S."/>
            <person name="Kuo A."/>
            <person name="Mondo S."/>
            <person name="Pangilinan J."/>
            <person name="Riley R."/>
            <person name="Labutti K."/>
            <person name="Andreopoulos B."/>
            <person name="Lipzen A."/>
            <person name="Chen C."/>
            <person name="Yanf M."/>
            <person name="Daum C."/>
            <person name="Ng V."/>
            <person name="Clum A."/>
            <person name="Steindorff A."/>
            <person name="Ohm R."/>
            <person name="Martin F."/>
            <person name="Silar P."/>
            <person name="Natvig D."/>
            <person name="Lalanne C."/>
            <person name="Gautier V."/>
            <person name="Ament-Velasquez S.L."/>
            <person name="Kruys A."/>
            <person name="Hutchinson M.I."/>
            <person name="Powell A.J."/>
            <person name="Barry K."/>
            <person name="Miller A.N."/>
            <person name="Grigoriev I.V."/>
            <person name="Debuchy R."/>
            <person name="Gladieux P."/>
            <person name="Thoren M.H."/>
            <person name="Johannesson H."/>
        </authorList>
    </citation>
    <scope>NUCLEOTIDE SEQUENCE</scope>
    <source>
        <strain evidence="2">CBS 606.72</strain>
    </source>
</reference>
<dbReference type="AlphaFoldDB" id="A0AA39WXM3"/>
<proteinExistence type="predicted"/>
<keyword evidence="3" id="KW-1185">Reference proteome</keyword>
<accession>A0AA39WXM3</accession>